<feature type="region of interest" description="Disordered" evidence="1">
    <location>
        <begin position="1"/>
        <end position="46"/>
    </location>
</feature>
<protein>
    <submittedName>
        <fullName evidence="2">Uncharacterized protein</fullName>
    </submittedName>
</protein>
<proteinExistence type="predicted"/>
<evidence type="ECO:0000256" key="1">
    <source>
        <dbReference type="SAM" id="MobiDB-lite"/>
    </source>
</evidence>
<dbReference type="Proteomes" id="UP001232343">
    <property type="component" value="Unassembled WGS sequence"/>
</dbReference>
<keyword evidence="3" id="KW-1185">Reference proteome</keyword>
<accession>A0ABU0CYR0</accession>
<feature type="compositionally biased region" description="Basic residues" evidence="1">
    <location>
        <begin position="1"/>
        <end position="14"/>
    </location>
</feature>
<name>A0ABU0CYR0_9BACI</name>
<sequence>MKKQQKNNKNHQNHMKNERKQSVDDYLDQETGKPIPQPKDYEEIDY</sequence>
<dbReference type="RefSeq" id="WP_244679549.1">
    <property type="nucleotide sequence ID" value="NZ_JALIRM010000001.1"/>
</dbReference>
<evidence type="ECO:0000313" key="2">
    <source>
        <dbReference type="EMBL" id="MDQ0341290.1"/>
    </source>
</evidence>
<gene>
    <name evidence="2" type="ORF">J2S14_000083</name>
</gene>
<organism evidence="2 3">
    <name type="scientific">Lederbergia wuyishanensis</name>
    <dbReference type="NCBI Taxonomy" id="1347903"/>
    <lineage>
        <taxon>Bacteria</taxon>
        <taxon>Bacillati</taxon>
        <taxon>Bacillota</taxon>
        <taxon>Bacilli</taxon>
        <taxon>Bacillales</taxon>
        <taxon>Bacillaceae</taxon>
        <taxon>Lederbergia</taxon>
    </lineage>
</organism>
<evidence type="ECO:0000313" key="3">
    <source>
        <dbReference type="Proteomes" id="UP001232343"/>
    </source>
</evidence>
<comment type="caution">
    <text evidence="2">The sequence shown here is derived from an EMBL/GenBank/DDBJ whole genome shotgun (WGS) entry which is preliminary data.</text>
</comment>
<dbReference type="EMBL" id="JAUSUO010000001">
    <property type="protein sequence ID" value="MDQ0341290.1"/>
    <property type="molecule type" value="Genomic_DNA"/>
</dbReference>
<reference evidence="2 3" key="1">
    <citation type="submission" date="2023-07" db="EMBL/GenBank/DDBJ databases">
        <title>Genomic Encyclopedia of Type Strains, Phase IV (KMG-IV): sequencing the most valuable type-strain genomes for metagenomic binning, comparative biology and taxonomic classification.</title>
        <authorList>
            <person name="Goeker M."/>
        </authorList>
    </citation>
    <scope>NUCLEOTIDE SEQUENCE [LARGE SCALE GENOMIC DNA]</scope>
    <source>
        <strain evidence="2 3">DSM 27848</strain>
    </source>
</reference>